<feature type="compositionally biased region" description="Polar residues" evidence="1">
    <location>
        <begin position="1"/>
        <end position="10"/>
    </location>
</feature>
<keyword evidence="3" id="KW-1185">Reference proteome</keyword>
<dbReference type="AlphaFoldDB" id="A0A9W9V9K4"/>
<dbReference type="RefSeq" id="XP_056578625.1">
    <property type="nucleotide sequence ID" value="XM_056722375.1"/>
</dbReference>
<protein>
    <submittedName>
        <fullName evidence="2">Uncharacterized protein</fullName>
    </submittedName>
</protein>
<evidence type="ECO:0000313" key="2">
    <source>
        <dbReference type="EMBL" id="KAJ5372639.1"/>
    </source>
</evidence>
<feature type="region of interest" description="Disordered" evidence="1">
    <location>
        <begin position="1"/>
        <end position="75"/>
    </location>
</feature>
<reference evidence="2" key="2">
    <citation type="journal article" date="2023" name="IMA Fungus">
        <title>Comparative genomic study of the Penicillium genus elucidates a diverse pangenome and 15 lateral gene transfer events.</title>
        <authorList>
            <person name="Petersen C."/>
            <person name="Sorensen T."/>
            <person name="Nielsen M.R."/>
            <person name="Sondergaard T.E."/>
            <person name="Sorensen J.L."/>
            <person name="Fitzpatrick D.A."/>
            <person name="Frisvad J.C."/>
            <person name="Nielsen K.L."/>
        </authorList>
    </citation>
    <scope>NUCLEOTIDE SEQUENCE</scope>
    <source>
        <strain evidence="2">IBT 3081</strain>
    </source>
</reference>
<dbReference type="GeneID" id="81461558"/>
<comment type="caution">
    <text evidence="2">The sequence shown here is derived from an EMBL/GenBank/DDBJ whole genome shotgun (WGS) entry which is preliminary data.</text>
</comment>
<accession>A0A9W9V9K4</accession>
<proteinExistence type="predicted"/>
<evidence type="ECO:0000313" key="3">
    <source>
        <dbReference type="Proteomes" id="UP001147752"/>
    </source>
</evidence>
<name>A0A9W9V9K4_9EURO</name>
<feature type="compositionally biased region" description="Polar residues" evidence="1">
    <location>
        <begin position="19"/>
        <end position="38"/>
    </location>
</feature>
<gene>
    <name evidence="2" type="ORF">N7517_004645</name>
</gene>
<dbReference type="OrthoDB" id="4357018at2759"/>
<organism evidence="2 3">
    <name type="scientific">Penicillium concentricum</name>
    <dbReference type="NCBI Taxonomy" id="293559"/>
    <lineage>
        <taxon>Eukaryota</taxon>
        <taxon>Fungi</taxon>
        <taxon>Dikarya</taxon>
        <taxon>Ascomycota</taxon>
        <taxon>Pezizomycotina</taxon>
        <taxon>Eurotiomycetes</taxon>
        <taxon>Eurotiomycetidae</taxon>
        <taxon>Eurotiales</taxon>
        <taxon>Aspergillaceae</taxon>
        <taxon>Penicillium</taxon>
    </lineage>
</organism>
<sequence>MSSENDSSSECLAGEPLDATSQDTTPLGQNDASPSLLGSDSEPQEGSSYMLEAWAQAPASSEPWSSAKAAYSPQS</sequence>
<dbReference type="Proteomes" id="UP001147752">
    <property type="component" value="Unassembled WGS sequence"/>
</dbReference>
<reference evidence="2" key="1">
    <citation type="submission" date="2022-12" db="EMBL/GenBank/DDBJ databases">
        <authorList>
            <person name="Petersen C."/>
        </authorList>
    </citation>
    <scope>NUCLEOTIDE SEQUENCE</scope>
    <source>
        <strain evidence="2">IBT 3081</strain>
    </source>
</reference>
<dbReference type="EMBL" id="JAPZBT010000002">
    <property type="protein sequence ID" value="KAJ5372639.1"/>
    <property type="molecule type" value="Genomic_DNA"/>
</dbReference>
<evidence type="ECO:0000256" key="1">
    <source>
        <dbReference type="SAM" id="MobiDB-lite"/>
    </source>
</evidence>